<evidence type="ECO:0000313" key="3">
    <source>
        <dbReference type="Proteomes" id="UP000247609"/>
    </source>
</evidence>
<evidence type="ECO:0000256" key="1">
    <source>
        <dbReference type="SAM" id="MobiDB-lite"/>
    </source>
</evidence>
<reference evidence="2 3" key="1">
    <citation type="submission" date="2017-07" db="EMBL/GenBank/DDBJ databases">
        <title>A draft genome sequence of Komagataeibacter sp. T5K1.</title>
        <authorList>
            <person name="Skraban J."/>
            <person name="Cleenwerck I."/>
            <person name="Vandamme P."/>
            <person name="Trcek J."/>
        </authorList>
    </citation>
    <scope>NUCLEOTIDE SEQUENCE [LARGE SCALE GENOMIC DNA]</scope>
    <source>
        <strain evidence="2 3">T5K1</strain>
    </source>
</reference>
<proteinExistence type="predicted"/>
<accession>A0A318Q816</accession>
<sequence>MGRGRFTGDIRRYSGDIPCGAFMDIDACRRGRLHQGEPSAPAWRFPDMTFPPEPGPDKGFFPFMERKGSSIPPVPTHARAGRGGNIGALRIPQRP</sequence>
<name>A0A318Q816_9PROT</name>
<gene>
    <name evidence="2" type="ORF">CFR71_07790</name>
</gene>
<organism evidence="2 3">
    <name type="scientific">Novacetimonas pomaceti</name>
    <dbReference type="NCBI Taxonomy" id="2021998"/>
    <lineage>
        <taxon>Bacteria</taxon>
        <taxon>Pseudomonadati</taxon>
        <taxon>Pseudomonadota</taxon>
        <taxon>Alphaproteobacteria</taxon>
        <taxon>Acetobacterales</taxon>
        <taxon>Acetobacteraceae</taxon>
        <taxon>Novacetimonas</taxon>
    </lineage>
</organism>
<dbReference type="AlphaFoldDB" id="A0A318Q816"/>
<dbReference type="Proteomes" id="UP000247609">
    <property type="component" value="Unassembled WGS sequence"/>
</dbReference>
<feature type="region of interest" description="Disordered" evidence="1">
    <location>
        <begin position="66"/>
        <end position="95"/>
    </location>
</feature>
<protein>
    <submittedName>
        <fullName evidence="2">Uncharacterized protein</fullName>
    </submittedName>
</protein>
<evidence type="ECO:0000313" key="2">
    <source>
        <dbReference type="EMBL" id="PYD75697.1"/>
    </source>
</evidence>
<dbReference type="EMBL" id="NOXG01000006">
    <property type="protein sequence ID" value="PYD75697.1"/>
    <property type="molecule type" value="Genomic_DNA"/>
</dbReference>
<comment type="caution">
    <text evidence="2">The sequence shown here is derived from an EMBL/GenBank/DDBJ whole genome shotgun (WGS) entry which is preliminary data.</text>
</comment>